<feature type="compositionally biased region" description="Polar residues" evidence="1">
    <location>
        <begin position="243"/>
        <end position="263"/>
    </location>
</feature>
<evidence type="ECO:0000256" key="1">
    <source>
        <dbReference type="SAM" id="MobiDB-lite"/>
    </source>
</evidence>
<dbReference type="KEGG" id="rbc:BN938_0384"/>
<feature type="compositionally biased region" description="Basic residues" evidence="1">
    <location>
        <begin position="285"/>
        <end position="296"/>
    </location>
</feature>
<feature type="domain" description="MobA/VirD2-like nuclease" evidence="2">
    <location>
        <begin position="16"/>
        <end position="143"/>
    </location>
</feature>
<dbReference type="Pfam" id="PF03432">
    <property type="entry name" value="Relaxase"/>
    <property type="match status" value="1"/>
</dbReference>
<dbReference type="EMBL" id="HG934468">
    <property type="protein sequence ID" value="CDN30489.1"/>
    <property type="molecule type" value="Genomic_DNA"/>
</dbReference>
<gene>
    <name evidence="3" type="ORF">BN938_0384</name>
</gene>
<dbReference type="HOGENOM" id="CLU_022309_0_0_10"/>
<dbReference type="eggNOG" id="COG3843">
    <property type="taxonomic scope" value="Bacteria"/>
</dbReference>
<accession>A0A060RAS8</accession>
<feature type="region of interest" description="Disordered" evidence="1">
    <location>
        <begin position="243"/>
        <end position="296"/>
    </location>
</feature>
<protein>
    <submittedName>
        <fullName evidence="3">Mobilization protein BmgA</fullName>
    </submittedName>
</protein>
<proteinExistence type="predicted"/>
<dbReference type="PATRIC" id="fig|1433126.3.peg.381"/>
<reference evidence="3 4" key="1">
    <citation type="journal article" date="2015" name="Genome Announc.">
        <title>Complete Genome Sequence of the Novel Leech Symbiont Mucinivorans hirudinis M3T.</title>
        <authorList>
            <person name="Nelson M.C."/>
            <person name="Bomar L."/>
            <person name="Graf J."/>
        </authorList>
    </citation>
    <scope>NUCLEOTIDE SEQUENCE [LARGE SCALE GENOMIC DNA]</scope>
    <source>
        <strain evidence="4">M3</strain>
    </source>
</reference>
<dbReference type="STRING" id="1433126.BN938_0384"/>
<sequence length="296" mass="34361">MAKIVQGTNFAAAITYLLNRKEASVIATEGIRDIDKEAMIRSFEMQAKLNPITKPVAHISLDFSAQDRDKMTDQKMIEIATEYINAMGYGNTQVLMVRHFDREHPHVHLILNRIDYDCKRISDQNERIRSTKVCRELTLKHDLYLSSGKENVKRHRLREPDATKYRIYDALCKHVPHSKSWDELQNRLRPEGIEIGFKTKGSTDIIEGVRFTMNNLTFNGSKVDRKFSYSKIDFALKVNQKSEQEIPQFSESSNDGYAPNDNSPLGGLFDLPENPAIDPEEERFRRRMQKKKRRKI</sequence>
<dbReference type="AlphaFoldDB" id="A0A060RAS8"/>
<keyword evidence="4" id="KW-1185">Reference proteome</keyword>
<name>A0A060RAS8_9BACT</name>
<evidence type="ECO:0000259" key="2">
    <source>
        <dbReference type="Pfam" id="PF03432"/>
    </source>
</evidence>
<dbReference type="Proteomes" id="UP000027616">
    <property type="component" value="Chromosome I"/>
</dbReference>
<dbReference type="InterPro" id="IPR005094">
    <property type="entry name" value="Endonuclease_MobA/VirD2"/>
</dbReference>
<evidence type="ECO:0000313" key="3">
    <source>
        <dbReference type="EMBL" id="CDN30489.1"/>
    </source>
</evidence>
<evidence type="ECO:0000313" key="4">
    <source>
        <dbReference type="Proteomes" id="UP000027616"/>
    </source>
</evidence>
<organism evidence="3 4">
    <name type="scientific">Mucinivorans hirudinis</name>
    <dbReference type="NCBI Taxonomy" id="1433126"/>
    <lineage>
        <taxon>Bacteria</taxon>
        <taxon>Pseudomonadati</taxon>
        <taxon>Bacteroidota</taxon>
        <taxon>Bacteroidia</taxon>
        <taxon>Bacteroidales</taxon>
        <taxon>Rikenellaceae</taxon>
        <taxon>Mucinivorans</taxon>
    </lineage>
</organism>